<proteinExistence type="predicted"/>
<evidence type="ECO:0000313" key="1">
    <source>
        <dbReference type="EMBL" id="ERK42489.1"/>
    </source>
</evidence>
<organism evidence="1 2">
    <name type="scientific">Eubacterium ramulus ATCC 29099</name>
    <dbReference type="NCBI Taxonomy" id="1256908"/>
    <lineage>
        <taxon>Bacteria</taxon>
        <taxon>Bacillati</taxon>
        <taxon>Bacillota</taxon>
        <taxon>Clostridia</taxon>
        <taxon>Eubacteriales</taxon>
        <taxon>Eubacteriaceae</taxon>
        <taxon>Eubacterium</taxon>
    </lineage>
</organism>
<accession>U2PFH8</accession>
<gene>
    <name evidence="1" type="ORF">HMPREF0373_02870</name>
</gene>
<name>U2PFH8_EUBRA</name>
<dbReference type="EMBL" id="AWVJ01000174">
    <property type="protein sequence ID" value="ERK42489.1"/>
    <property type="molecule type" value="Genomic_DNA"/>
</dbReference>
<sequence>MASFYPNIFFIILAMHKKSNLHLSVQTAFFCSYLPFNPAIHKRTLD</sequence>
<dbReference type="AlphaFoldDB" id="U2PFH8"/>
<reference evidence="1 2" key="1">
    <citation type="submission" date="2013-06" db="EMBL/GenBank/DDBJ databases">
        <authorList>
            <person name="Weinstock G."/>
            <person name="Sodergren E."/>
            <person name="Lobos E.A."/>
            <person name="Fulton L."/>
            <person name="Fulton R."/>
            <person name="Courtney L."/>
            <person name="Fronick C."/>
            <person name="O'Laughlin M."/>
            <person name="Godfrey J."/>
            <person name="Wilson R.M."/>
            <person name="Miner T."/>
            <person name="Farmer C."/>
            <person name="Delehaunty K."/>
            <person name="Cordes M."/>
            <person name="Minx P."/>
            <person name="Tomlinson C."/>
            <person name="Chen J."/>
            <person name="Wollam A."/>
            <person name="Pepin K.H."/>
            <person name="Bhonagiri V."/>
            <person name="Zhang X."/>
            <person name="Warren W."/>
            <person name="Mitreva M."/>
            <person name="Mardis E.R."/>
            <person name="Wilson R.K."/>
        </authorList>
    </citation>
    <scope>NUCLEOTIDE SEQUENCE [LARGE SCALE GENOMIC DNA]</scope>
    <source>
        <strain evidence="1 2">ATCC 29099</strain>
    </source>
</reference>
<keyword evidence="2" id="KW-1185">Reference proteome</keyword>
<dbReference type="HOGENOM" id="CLU_3183848_0_0_9"/>
<dbReference type="Proteomes" id="UP000016608">
    <property type="component" value="Unassembled WGS sequence"/>
</dbReference>
<comment type="caution">
    <text evidence="1">The sequence shown here is derived from an EMBL/GenBank/DDBJ whole genome shotgun (WGS) entry which is preliminary data.</text>
</comment>
<protein>
    <submittedName>
        <fullName evidence="1">Uncharacterized protein</fullName>
    </submittedName>
</protein>
<evidence type="ECO:0000313" key="2">
    <source>
        <dbReference type="Proteomes" id="UP000016608"/>
    </source>
</evidence>